<protein>
    <submittedName>
        <fullName evidence="1">Uncharacterized protein</fullName>
    </submittedName>
</protein>
<dbReference type="EMBL" id="BARW01020999">
    <property type="protein sequence ID" value="GAI98218.1"/>
    <property type="molecule type" value="Genomic_DNA"/>
</dbReference>
<dbReference type="AlphaFoldDB" id="X1SZ47"/>
<accession>X1SZ47</accession>
<comment type="caution">
    <text evidence="1">The sequence shown here is derived from an EMBL/GenBank/DDBJ whole genome shotgun (WGS) entry which is preliminary data.</text>
</comment>
<organism evidence="1">
    <name type="scientific">marine sediment metagenome</name>
    <dbReference type="NCBI Taxonomy" id="412755"/>
    <lineage>
        <taxon>unclassified sequences</taxon>
        <taxon>metagenomes</taxon>
        <taxon>ecological metagenomes</taxon>
    </lineage>
</organism>
<name>X1SZ47_9ZZZZ</name>
<reference evidence="1" key="1">
    <citation type="journal article" date="2014" name="Front. Microbiol.">
        <title>High frequency of phylogenetically diverse reductive dehalogenase-homologous genes in deep subseafloor sedimentary metagenomes.</title>
        <authorList>
            <person name="Kawai M."/>
            <person name="Futagami T."/>
            <person name="Toyoda A."/>
            <person name="Takaki Y."/>
            <person name="Nishi S."/>
            <person name="Hori S."/>
            <person name="Arai W."/>
            <person name="Tsubouchi T."/>
            <person name="Morono Y."/>
            <person name="Uchiyama I."/>
            <person name="Ito T."/>
            <person name="Fujiyama A."/>
            <person name="Inagaki F."/>
            <person name="Takami H."/>
        </authorList>
    </citation>
    <scope>NUCLEOTIDE SEQUENCE</scope>
    <source>
        <strain evidence="1">Expedition CK06-06</strain>
    </source>
</reference>
<sequence>MKMASEKGLYISFISSRVGIAESKLSRPKVASILMNLELGTLTILLYSAPQLIWSLEAQNLKPTEQFGGLGRL</sequence>
<evidence type="ECO:0000313" key="1">
    <source>
        <dbReference type="EMBL" id="GAI98218.1"/>
    </source>
</evidence>
<proteinExistence type="predicted"/>
<gene>
    <name evidence="1" type="ORF">S12H4_35367</name>
</gene>